<sequence length="217" mass="24998">MNKKRLNRDKWGFQYYPYYQMRIDHELFHGLVCLIRFTDGEKNYWETPKAGRIQVTGEGMTWLELIPDDTRRVITAMYFPDGTHGPERESYPVTANEQYQPSIWYIDIIEGTEYDEDGVAAFIDKYLDVIITPEGDVKVDDRDELDAAYASGDLTKEQYDAALAEGEDILKAYGGDIRGLDAWCAAVRQLAEDRIAAGEPITMCREVREWRKTQGES</sequence>
<reference evidence="1" key="1">
    <citation type="submission" date="2021-01" db="EMBL/GenBank/DDBJ databases">
        <title>Complete genome sequence of Clostridiales bacterium R-7.</title>
        <authorList>
            <person name="Mahoney-Kurpe S.C."/>
            <person name="Palevich N."/>
            <person name="Koike S."/>
            <person name="Moon C.D."/>
            <person name="Attwood G.T."/>
        </authorList>
    </citation>
    <scope>NUCLEOTIDE SEQUENCE</scope>
    <source>
        <strain evidence="1">R-7</strain>
    </source>
</reference>
<protein>
    <submittedName>
        <fullName evidence="1">DUF402 domain-containing protein</fullName>
    </submittedName>
</protein>
<organism evidence="1 2">
    <name type="scientific">Aristaeella hokkaidonensis</name>
    <dbReference type="NCBI Taxonomy" id="3046382"/>
    <lineage>
        <taxon>Bacteria</taxon>
        <taxon>Bacillati</taxon>
        <taxon>Bacillota</taxon>
        <taxon>Clostridia</taxon>
        <taxon>Eubacteriales</taxon>
        <taxon>Aristaeellaceae</taxon>
        <taxon>Aristaeella</taxon>
    </lineage>
</organism>
<dbReference type="EMBL" id="CP068393">
    <property type="protein sequence ID" value="QUC65991.1"/>
    <property type="molecule type" value="Genomic_DNA"/>
</dbReference>
<gene>
    <name evidence="1" type="ORF">JYE49_08895</name>
</gene>
<evidence type="ECO:0000313" key="1">
    <source>
        <dbReference type="EMBL" id="QUC65991.1"/>
    </source>
</evidence>
<evidence type="ECO:0000313" key="2">
    <source>
        <dbReference type="Proteomes" id="UP000682782"/>
    </source>
</evidence>
<accession>A0AC61MUZ1</accession>
<name>A0AC61MUZ1_9FIRM</name>
<dbReference type="Proteomes" id="UP000682782">
    <property type="component" value="Chromosome"/>
</dbReference>
<proteinExistence type="predicted"/>
<keyword evidence="2" id="KW-1185">Reference proteome</keyword>